<evidence type="ECO:0000313" key="2">
    <source>
        <dbReference type="Proteomes" id="UP000031972"/>
    </source>
</evidence>
<comment type="caution">
    <text evidence="1">The sequence shown here is derived from an EMBL/GenBank/DDBJ whole genome shotgun (WGS) entry which is preliminary data.</text>
</comment>
<dbReference type="AlphaFoldDB" id="A0A0C2VIJ7"/>
<keyword evidence="2" id="KW-1185">Reference proteome</keyword>
<proteinExistence type="predicted"/>
<dbReference type="PATRIC" id="fig|220754.4.peg.1315"/>
<sequence length="80" mass="9039">MVLDQMLILFFEGKALIKDLLKRKINSSAEKTDDERDAELFSLKSINACHSNKNSHQYTKDHINDEADGDEIKKSGGCLI</sequence>
<dbReference type="Proteomes" id="UP000031972">
    <property type="component" value="Unassembled WGS sequence"/>
</dbReference>
<gene>
    <name evidence="1" type="ORF">KR50_12920</name>
</gene>
<dbReference type="EMBL" id="JXRR01000011">
    <property type="protein sequence ID" value="KIL48707.1"/>
    <property type="molecule type" value="Genomic_DNA"/>
</dbReference>
<protein>
    <submittedName>
        <fullName evidence="1">Uncharacterized protein</fullName>
    </submittedName>
</protein>
<name>A0A0C2VIJ7_9BACL</name>
<reference evidence="1 2" key="1">
    <citation type="submission" date="2015-01" db="EMBL/GenBank/DDBJ databases">
        <title>Jeotgalibacillus campisalis genome sequencing.</title>
        <authorList>
            <person name="Goh K.M."/>
            <person name="Chan K.-G."/>
            <person name="Yaakop A.S."/>
            <person name="Ee R."/>
            <person name="Gan H.M."/>
            <person name="Chan C.S."/>
        </authorList>
    </citation>
    <scope>NUCLEOTIDE SEQUENCE [LARGE SCALE GENOMIC DNA]</scope>
    <source>
        <strain evidence="1 2">SF-57</strain>
    </source>
</reference>
<accession>A0A0C2VIJ7</accession>
<organism evidence="1 2">
    <name type="scientific">Jeotgalibacillus campisalis</name>
    <dbReference type="NCBI Taxonomy" id="220754"/>
    <lineage>
        <taxon>Bacteria</taxon>
        <taxon>Bacillati</taxon>
        <taxon>Bacillota</taxon>
        <taxon>Bacilli</taxon>
        <taxon>Bacillales</taxon>
        <taxon>Caryophanaceae</taxon>
        <taxon>Jeotgalibacillus</taxon>
    </lineage>
</organism>
<evidence type="ECO:0000313" key="1">
    <source>
        <dbReference type="EMBL" id="KIL48707.1"/>
    </source>
</evidence>